<dbReference type="PROSITE" id="PS00675">
    <property type="entry name" value="SIGMA54_INTERACT_1"/>
    <property type="match status" value="1"/>
</dbReference>
<proteinExistence type="predicted"/>
<dbReference type="InterPro" id="IPR003593">
    <property type="entry name" value="AAA+_ATPase"/>
</dbReference>
<organism evidence="7 8">
    <name type="scientific">Bordetella genomosp. 11</name>
    <dbReference type="NCBI Taxonomy" id="1416808"/>
    <lineage>
        <taxon>Bacteria</taxon>
        <taxon>Pseudomonadati</taxon>
        <taxon>Pseudomonadota</taxon>
        <taxon>Betaproteobacteria</taxon>
        <taxon>Burkholderiales</taxon>
        <taxon>Alcaligenaceae</taxon>
        <taxon>Bordetella</taxon>
    </lineage>
</organism>
<evidence type="ECO:0000256" key="1">
    <source>
        <dbReference type="ARBA" id="ARBA00022741"/>
    </source>
</evidence>
<dbReference type="Gene3D" id="1.10.10.60">
    <property type="entry name" value="Homeodomain-like"/>
    <property type="match status" value="1"/>
</dbReference>
<evidence type="ECO:0000259" key="6">
    <source>
        <dbReference type="PROSITE" id="PS50045"/>
    </source>
</evidence>
<dbReference type="InterPro" id="IPR025943">
    <property type="entry name" value="Sigma_54_int_dom_ATP-bd_2"/>
</dbReference>
<keyword evidence="1" id="KW-0547">Nucleotide-binding</keyword>
<keyword evidence="8" id="KW-1185">Reference proteome</keyword>
<dbReference type="SUPFAM" id="SSF52540">
    <property type="entry name" value="P-loop containing nucleoside triphosphate hydrolases"/>
    <property type="match status" value="1"/>
</dbReference>
<keyword evidence="5" id="KW-0804">Transcription</keyword>
<dbReference type="Gene3D" id="3.40.50.300">
    <property type="entry name" value="P-loop containing nucleotide triphosphate hydrolases"/>
    <property type="match status" value="1"/>
</dbReference>
<comment type="caution">
    <text evidence="7">The sequence shown here is derived from an EMBL/GenBank/DDBJ whole genome shotgun (WGS) entry which is preliminary data.</text>
</comment>
<evidence type="ECO:0000313" key="8">
    <source>
        <dbReference type="Proteomes" id="UP000215767"/>
    </source>
</evidence>
<dbReference type="GO" id="GO:0005524">
    <property type="term" value="F:ATP binding"/>
    <property type="evidence" value="ECO:0007669"/>
    <property type="project" value="UniProtKB-KW"/>
</dbReference>
<keyword evidence="3" id="KW-0805">Transcription regulation</keyword>
<dbReference type="Pfam" id="PF02954">
    <property type="entry name" value="HTH_8"/>
    <property type="match status" value="1"/>
</dbReference>
<evidence type="ECO:0000313" key="7">
    <source>
        <dbReference type="EMBL" id="OZI59622.1"/>
    </source>
</evidence>
<evidence type="ECO:0000256" key="4">
    <source>
        <dbReference type="ARBA" id="ARBA00023125"/>
    </source>
</evidence>
<dbReference type="PROSITE" id="PS50045">
    <property type="entry name" value="SIGMA54_INTERACT_4"/>
    <property type="match status" value="1"/>
</dbReference>
<dbReference type="AlphaFoldDB" id="A0A261UDW6"/>
<dbReference type="InterPro" id="IPR002197">
    <property type="entry name" value="HTH_Fis"/>
</dbReference>
<dbReference type="GO" id="GO:0006355">
    <property type="term" value="P:regulation of DNA-templated transcription"/>
    <property type="evidence" value="ECO:0007669"/>
    <property type="project" value="InterPro"/>
</dbReference>
<dbReference type="InterPro" id="IPR027417">
    <property type="entry name" value="P-loop_NTPase"/>
</dbReference>
<dbReference type="InterPro" id="IPR002078">
    <property type="entry name" value="Sigma_54_int"/>
</dbReference>
<sequence>MDRPIASIAGSRVSTMQLWGRPTMDNISIQQHIDLHRLARDHALIAVSEAMRDLLDETRAYADARASVLITGETGVGKECVARLLHESAPWARGPFVAVNCGAVPEGLFEAHFFGHAKGAFTGAASAHKGYFEQADGGTLFLDEIGDLPLYQQVKLLRVLEHKVVTRLGAGIDTPVDFRLVAATNQDLRARVMQGAFRQDLYYRLAVIELRVPNLEERGPAEKIALFKAFIDRELPGQGSLVPGWLDDAVARGRYPGNVRELSNLAERVAILRRRMGGWDRIRIEKVFAGRHSPNPANQQAPVAPWLTPARREERERVLAALRANGWHRQDTAAALGISRKVLWEKMRKFELNGADETAIGPAETL</sequence>
<keyword evidence="2" id="KW-0067">ATP-binding</keyword>
<dbReference type="Proteomes" id="UP000215767">
    <property type="component" value="Unassembled WGS sequence"/>
</dbReference>
<dbReference type="CDD" id="cd00009">
    <property type="entry name" value="AAA"/>
    <property type="match status" value="1"/>
</dbReference>
<dbReference type="OrthoDB" id="9761705at2"/>
<dbReference type="SMART" id="SM00382">
    <property type="entry name" value="AAA"/>
    <property type="match status" value="1"/>
</dbReference>
<gene>
    <name evidence="7" type="ORF">CAL28_08870</name>
</gene>
<keyword evidence="4" id="KW-0238">DNA-binding</keyword>
<dbReference type="PRINTS" id="PR01590">
    <property type="entry name" value="HTHFIS"/>
</dbReference>
<dbReference type="Gene3D" id="1.10.8.60">
    <property type="match status" value="1"/>
</dbReference>
<reference evidence="8" key="1">
    <citation type="submission" date="2017-05" db="EMBL/GenBank/DDBJ databases">
        <title>Complete and WGS of Bordetella genogroups.</title>
        <authorList>
            <person name="Spilker T."/>
            <person name="Lipuma J."/>
        </authorList>
    </citation>
    <scope>NUCLEOTIDE SEQUENCE [LARGE SCALE GENOMIC DNA]</scope>
    <source>
        <strain evidence="8">AU8856</strain>
    </source>
</reference>
<dbReference type="PANTHER" id="PTHR32071">
    <property type="entry name" value="TRANSCRIPTIONAL REGULATORY PROTEIN"/>
    <property type="match status" value="1"/>
</dbReference>
<evidence type="ECO:0000256" key="2">
    <source>
        <dbReference type="ARBA" id="ARBA00022840"/>
    </source>
</evidence>
<evidence type="ECO:0000256" key="5">
    <source>
        <dbReference type="ARBA" id="ARBA00023163"/>
    </source>
</evidence>
<dbReference type="GO" id="GO:0043565">
    <property type="term" value="F:sequence-specific DNA binding"/>
    <property type="evidence" value="ECO:0007669"/>
    <property type="project" value="InterPro"/>
</dbReference>
<dbReference type="PROSITE" id="PS00676">
    <property type="entry name" value="SIGMA54_INTERACT_2"/>
    <property type="match status" value="1"/>
</dbReference>
<accession>A0A261UDW6</accession>
<dbReference type="EMBL" id="NEVS01000004">
    <property type="protein sequence ID" value="OZI59622.1"/>
    <property type="molecule type" value="Genomic_DNA"/>
</dbReference>
<name>A0A261UDW6_9BORD</name>
<dbReference type="InterPro" id="IPR025662">
    <property type="entry name" value="Sigma_54_int_dom_ATP-bd_1"/>
</dbReference>
<dbReference type="PROSITE" id="PS00688">
    <property type="entry name" value="SIGMA54_INTERACT_3"/>
    <property type="match status" value="1"/>
</dbReference>
<dbReference type="InterPro" id="IPR025944">
    <property type="entry name" value="Sigma_54_int_dom_CS"/>
</dbReference>
<protein>
    <recommendedName>
        <fullName evidence="6">Sigma-54 factor interaction domain-containing protein</fullName>
    </recommendedName>
</protein>
<dbReference type="SUPFAM" id="SSF46689">
    <property type="entry name" value="Homeodomain-like"/>
    <property type="match status" value="1"/>
</dbReference>
<feature type="domain" description="Sigma-54 factor interaction" evidence="6">
    <location>
        <begin position="44"/>
        <end position="271"/>
    </location>
</feature>
<evidence type="ECO:0000256" key="3">
    <source>
        <dbReference type="ARBA" id="ARBA00023015"/>
    </source>
</evidence>
<dbReference type="Pfam" id="PF00158">
    <property type="entry name" value="Sigma54_activat"/>
    <property type="match status" value="1"/>
</dbReference>
<dbReference type="InterPro" id="IPR009057">
    <property type="entry name" value="Homeodomain-like_sf"/>
</dbReference>
<dbReference type="FunFam" id="3.40.50.300:FF:000006">
    <property type="entry name" value="DNA-binding transcriptional regulator NtrC"/>
    <property type="match status" value="1"/>
</dbReference>